<organism evidence="2 3">
    <name type="scientific">Fimbriiglobus ruber</name>
    <dbReference type="NCBI Taxonomy" id="1908690"/>
    <lineage>
        <taxon>Bacteria</taxon>
        <taxon>Pseudomonadati</taxon>
        <taxon>Planctomycetota</taxon>
        <taxon>Planctomycetia</taxon>
        <taxon>Gemmatales</taxon>
        <taxon>Gemmataceae</taxon>
        <taxon>Fimbriiglobus</taxon>
    </lineage>
</organism>
<comment type="caution">
    <text evidence="2">The sequence shown here is derived from an EMBL/GenBank/DDBJ whole genome shotgun (WGS) entry which is preliminary data.</text>
</comment>
<dbReference type="PANTHER" id="PTHR30093">
    <property type="entry name" value="GENERAL SECRETION PATHWAY PROTEIN G"/>
    <property type="match status" value="1"/>
</dbReference>
<evidence type="ECO:0000313" key="2">
    <source>
        <dbReference type="EMBL" id="OWK43368.1"/>
    </source>
</evidence>
<reference evidence="3" key="1">
    <citation type="submission" date="2017-06" db="EMBL/GenBank/DDBJ databases">
        <title>Genome analysis of Fimbriiglobus ruber SP5, the first member of the order Planctomycetales with confirmed chitinolytic capability.</title>
        <authorList>
            <person name="Ravin N.V."/>
            <person name="Rakitin A.L."/>
            <person name="Ivanova A.A."/>
            <person name="Beletsky A.V."/>
            <person name="Kulichevskaya I.S."/>
            <person name="Mardanov A.V."/>
            <person name="Dedysh S.N."/>
        </authorList>
    </citation>
    <scope>NUCLEOTIDE SEQUENCE [LARGE SCALE GENOMIC DNA]</scope>
    <source>
        <strain evidence="3">SP5</strain>
    </source>
</reference>
<proteinExistence type="predicted"/>
<dbReference type="EMBL" id="NIDE01000004">
    <property type="protein sequence ID" value="OWK43368.1"/>
    <property type="molecule type" value="Genomic_DNA"/>
</dbReference>
<evidence type="ECO:0000259" key="1">
    <source>
        <dbReference type="Pfam" id="PF07596"/>
    </source>
</evidence>
<dbReference type="AlphaFoldDB" id="A0A225DXV4"/>
<dbReference type="Pfam" id="PF07596">
    <property type="entry name" value="SBP_bac_10"/>
    <property type="match status" value="1"/>
</dbReference>
<protein>
    <recommendedName>
        <fullName evidence="1">DUF1559 domain-containing protein</fullName>
    </recommendedName>
</protein>
<name>A0A225DXV4_9BACT</name>
<dbReference type="InterPro" id="IPR011453">
    <property type="entry name" value="DUF1559"/>
</dbReference>
<evidence type="ECO:0000313" key="3">
    <source>
        <dbReference type="Proteomes" id="UP000214646"/>
    </source>
</evidence>
<dbReference type="Proteomes" id="UP000214646">
    <property type="component" value="Unassembled WGS sequence"/>
</dbReference>
<feature type="domain" description="DUF1559" evidence="1">
    <location>
        <begin position="31"/>
        <end position="111"/>
    </location>
</feature>
<keyword evidence="3" id="KW-1185">Reference proteome</keyword>
<accession>A0A225DXV4</accession>
<gene>
    <name evidence="2" type="ORF">FRUB_02967</name>
</gene>
<dbReference type="PANTHER" id="PTHR30093:SF2">
    <property type="entry name" value="TYPE II SECRETION SYSTEM PROTEIN H"/>
    <property type="match status" value="1"/>
</dbReference>
<sequence length="232" mass="25383">MTIAGVVVVLVFAYWFVGGFSQNRDTGMRGRSKNNLKQIGLGFHNWNEVFSRLPTPYAQLPDGTPLLADPTKRLSWRVSLLPFIDQGNLYKQFKLDEAWDGPINGPLGRTRVSVYSDGVRSDPSGDQTPYRVFVGGGALFDENQPIALADVTDGLSNTIMTIEAGETVPWAQYNELPFDPAASLPPLGGSFRDVILVGMADGSVREVKKSVDPQVLKAAITARGGESLPWRW</sequence>